<sequence>MKHISGTQVDALLCSFRESEITPSTLKDMSKGQEIEENIVLRQRQNGIVYSQSLIILSISQHHALALPSRTAGIKDITEVFVIDLCHALVVFFLNLCIGLLFAEEVVKIHREMIVRMLLHLRIENDNTLKRTRYLQHTESHVVLQLFAHKEIANLGVIEHIGYLRSTAGRIKRNGNSTNTVSTKINEKRFGLILRKDSDILLRLHSQAKQCVGHLLNFGSELIPRDWNPLVDIIIAITQGGTFTVVLSLLKYQLRQVTNVLHKKGCFIG</sequence>
<keyword evidence="1" id="KW-0812">Transmembrane</keyword>
<feature type="transmembrane region" description="Helical" evidence="1">
    <location>
        <begin position="80"/>
        <end position="103"/>
    </location>
</feature>
<reference evidence="2" key="1">
    <citation type="journal article" date="2012" name="PLoS ONE">
        <title>Gene sets for utilization of primary and secondary nutrition supplies in the distal gut of endangered iberian lynx.</title>
        <authorList>
            <person name="Alcaide M."/>
            <person name="Messina E."/>
            <person name="Richter M."/>
            <person name="Bargiela R."/>
            <person name="Peplies J."/>
            <person name="Huws S.A."/>
            <person name="Newbold C.J."/>
            <person name="Golyshin P.N."/>
            <person name="Simon M.A."/>
            <person name="Lopez G."/>
            <person name="Yakimov M.M."/>
            <person name="Ferrer M."/>
        </authorList>
    </citation>
    <scope>NUCLEOTIDE SEQUENCE</scope>
</reference>
<evidence type="ECO:0000313" key="2">
    <source>
        <dbReference type="EMBL" id="EJX09621.1"/>
    </source>
</evidence>
<accession>J9D9V7</accession>
<dbReference type="AlphaFoldDB" id="J9D9V7"/>
<dbReference type="EMBL" id="AMCI01000352">
    <property type="protein sequence ID" value="EJX09621.1"/>
    <property type="molecule type" value="Genomic_DNA"/>
</dbReference>
<name>J9D9V7_9ZZZZ</name>
<comment type="caution">
    <text evidence="2">The sequence shown here is derived from an EMBL/GenBank/DDBJ whole genome shotgun (WGS) entry which is preliminary data.</text>
</comment>
<gene>
    <name evidence="2" type="ORF">EVA_02281</name>
</gene>
<protein>
    <submittedName>
        <fullName evidence="2">Uncharacterized protein</fullName>
    </submittedName>
</protein>
<proteinExistence type="predicted"/>
<evidence type="ECO:0000256" key="1">
    <source>
        <dbReference type="SAM" id="Phobius"/>
    </source>
</evidence>
<organism evidence="2">
    <name type="scientific">gut metagenome</name>
    <dbReference type="NCBI Taxonomy" id="749906"/>
    <lineage>
        <taxon>unclassified sequences</taxon>
        <taxon>metagenomes</taxon>
        <taxon>organismal metagenomes</taxon>
    </lineage>
</organism>
<keyword evidence="1" id="KW-1133">Transmembrane helix</keyword>
<keyword evidence="1" id="KW-0472">Membrane</keyword>